<dbReference type="Proteomes" id="UP000030645">
    <property type="component" value="Unassembled WGS sequence"/>
</dbReference>
<accession>W9R0P4</accession>
<proteinExistence type="predicted"/>
<keyword evidence="2" id="KW-1185">Reference proteome</keyword>
<name>W9R0P4_9ROSA</name>
<protein>
    <submittedName>
        <fullName evidence="1">Uncharacterized protein</fullName>
    </submittedName>
</protein>
<dbReference type="AlphaFoldDB" id="W9R0P4"/>
<reference evidence="2" key="1">
    <citation type="submission" date="2013-01" db="EMBL/GenBank/DDBJ databases">
        <title>Draft Genome Sequence of a Mulberry Tree, Morus notabilis C.K. Schneid.</title>
        <authorList>
            <person name="He N."/>
            <person name="Zhao S."/>
        </authorList>
    </citation>
    <scope>NUCLEOTIDE SEQUENCE</scope>
</reference>
<sequence>MRLCLSCLGRSSSERLPKEDSDHCNVGFLRSIIEFMKPTCSRTEKNKSKTPQNEHQYHQLKVVMKKRTLEELIFSDLRGNNDDRVCASNGGEYNIFRQSLKRICPPFREDCVDFTPKARESVSIEKLLKVDEEVIHSGETDVSSISGSQSGKVRKRVSFKFPSEADIIIFYSSDVESDQD</sequence>
<dbReference type="eggNOG" id="ENOG502SXWE">
    <property type="taxonomic scope" value="Eukaryota"/>
</dbReference>
<evidence type="ECO:0000313" key="2">
    <source>
        <dbReference type="Proteomes" id="UP000030645"/>
    </source>
</evidence>
<dbReference type="EMBL" id="KE344484">
    <property type="protein sequence ID" value="EXB63255.1"/>
    <property type="molecule type" value="Genomic_DNA"/>
</dbReference>
<organism evidence="1 2">
    <name type="scientific">Morus notabilis</name>
    <dbReference type="NCBI Taxonomy" id="981085"/>
    <lineage>
        <taxon>Eukaryota</taxon>
        <taxon>Viridiplantae</taxon>
        <taxon>Streptophyta</taxon>
        <taxon>Embryophyta</taxon>
        <taxon>Tracheophyta</taxon>
        <taxon>Spermatophyta</taxon>
        <taxon>Magnoliopsida</taxon>
        <taxon>eudicotyledons</taxon>
        <taxon>Gunneridae</taxon>
        <taxon>Pentapetalae</taxon>
        <taxon>rosids</taxon>
        <taxon>fabids</taxon>
        <taxon>Rosales</taxon>
        <taxon>Moraceae</taxon>
        <taxon>Moreae</taxon>
        <taxon>Morus</taxon>
    </lineage>
</organism>
<evidence type="ECO:0000313" key="1">
    <source>
        <dbReference type="EMBL" id="EXB63255.1"/>
    </source>
</evidence>
<gene>
    <name evidence="1" type="ORF">L484_012445</name>
</gene>